<reference evidence="2 3" key="1">
    <citation type="submission" date="2018-10" db="EMBL/GenBank/DDBJ databases">
        <title>Genomic Encyclopedia of Archaeal and Bacterial Type Strains, Phase II (KMG-II): from individual species to whole genera.</title>
        <authorList>
            <person name="Goeker M."/>
        </authorList>
    </citation>
    <scope>NUCLEOTIDE SEQUENCE [LARGE SCALE GENOMIC DNA]</scope>
    <source>
        <strain evidence="2 3">DSM 43383</strain>
    </source>
</reference>
<accession>A0A495QS52</accession>
<keyword evidence="3" id="KW-1185">Reference proteome</keyword>
<dbReference type="Proteomes" id="UP000274601">
    <property type="component" value="Unassembled WGS sequence"/>
</dbReference>
<dbReference type="EMBL" id="RBWU01000002">
    <property type="protein sequence ID" value="RKS76334.1"/>
    <property type="molecule type" value="Genomic_DNA"/>
</dbReference>
<proteinExistence type="predicted"/>
<sequence length="38" mass="3830">MDANGSNPDKVRKFLLSGLPGRAPPGTDTGCANSGTAR</sequence>
<gene>
    <name evidence="2" type="ORF">BZB76_1688</name>
</gene>
<protein>
    <submittedName>
        <fullName evidence="2">Uncharacterized protein</fullName>
    </submittedName>
</protein>
<name>A0A495QS52_9ACTN</name>
<feature type="region of interest" description="Disordered" evidence="1">
    <location>
        <begin position="1"/>
        <end position="38"/>
    </location>
</feature>
<comment type="caution">
    <text evidence="2">The sequence shown here is derived from an EMBL/GenBank/DDBJ whole genome shotgun (WGS) entry which is preliminary data.</text>
</comment>
<organism evidence="2 3">
    <name type="scientific">Actinomadura pelletieri DSM 43383</name>
    <dbReference type="NCBI Taxonomy" id="1120940"/>
    <lineage>
        <taxon>Bacteria</taxon>
        <taxon>Bacillati</taxon>
        <taxon>Actinomycetota</taxon>
        <taxon>Actinomycetes</taxon>
        <taxon>Streptosporangiales</taxon>
        <taxon>Thermomonosporaceae</taxon>
        <taxon>Actinomadura</taxon>
    </lineage>
</organism>
<evidence type="ECO:0000313" key="2">
    <source>
        <dbReference type="EMBL" id="RKS76334.1"/>
    </source>
</evidence>
<evidence type="ECO:0000313" key="3">
    <source>
        <dbReference type="Proteomes" id="UP000274601"/>
    </source>
</evidence>
<dbReference type="AlphaFoldDB" id="A0A495QS52"/>
<evidence type="ECO:0000256" key="1">
    <source>
        <dbReference type="SAM" id="MobiDB-lite"/>
    </source>
</evidence>